<dbReference type="CDD" id="cd06186">
    <property type="entry name" value="NOX_Duox_like_FAD_NADP"/>
    <property type="match status" value="1"/>
</dbReference>
<dbReference type="SFLD" id="SFLDG01168">
    <property type="entry name" value="Ferric_reductase_subgroup_(FRE"/>
    <property type="match status" value="1"/>
</dbReference>
<protein>
    <recommendedName>
        <fullName evidence="12">FAD-binding FR-type domain-containing protein</fullName>
    </recommendedName>
</protein>
<evidence type="ECO:0000256" key="3">
    <source>
        <dbReference type="ARBA" id="ARBA00022448"/>
    </source>
</evidence>
<dbReference type="EMBL" id="KQ086018">
    <property type="protein sequence ID" value="KLO10739.1"/>
    <property type="molecule type" value="Genomic_DNA"/>
</dbReference>
<organism evidence="13 14">
    <name type="scientific">Schizopora paradoxa</name>
    <dbReference type="NCBI Taxonomy" id="27342"/>
    <lineage>
        <taxon>Eukaryota</taxon>
        <taxon>Fungi</taxon>
        <taxon>Dikarya</taxon>
        <taxon>Basidiomycota</taxon>
        <taxon>Agaricomycotina</taxon>
        <taxon>Agaricomycetes</taxon>
        <taxon>Hymenochaetales</taxon>
        <taxon>Schizoporaceae</taxon>
        <taxon>Schizopora</taxon>
    </lineage>
</organism>
<dbReference type="OrthoDB" id="4494341at2759"/>
<dbReference type="Pfam" id="PF08022">
    <property type="entry name" value="FAD_binding_8"/>
    <property type="match status" value="1"/>
</dbReference>
<feature type="transmembrane region" description="Helical" evidence="11">
    <location>
        <begin position="218"/>
        <end position="239"/>
    </location>
</feature>
<dbReference type="SFLD" id="SFLDS00052">
    <property type="entry name" value="Ferric_Reductase_Domain"/>
    <property type="match status" value="1"/>
</dbReference>
<feature type="transmembrane region" description="Helical" evidence="11">
    <location>
        <begin position="251"/>
        <end position="270"/>
    </location>
</feature>
<dbReference type="Gene3D" id="3.40.50.80">
    <property type="entry name" value="Nucleotide-binding domain of ferredoxin-NADP reductase (FNR) module"/>
    <property type="match status" value="1"/>
</dbReference>
<keyword evidence="7" id="KW-0560">Oxidoreductase</keyword>
<feature type="domain" description="FAD-binding FR-type" evidence="12">
    <location>
        <begin position="306"/>
        <end position="439"/>
    </location>
</feature>
<dbReference type="PANTHER" id="PTHR32361:SF9">
    <property type="entry name" value="FERRIC REDUCTASE TRANSMEMBRANE COMPONENT 3-RELATED"/>
    <property type="match status" value="1"/>
</dbReference>
<dbReference type="InParanoid" id="A0A0H2RFX5"/>
<gene>
    <name evidence="13" type="ORF">SCHPADRAFT_942602</name>
</gene>
<dbReference type="PROSITE" id="PS51384">
    <property type="entry name" value="FAD_FR"/>
    <property type="match status" value="1"/>
</dbReference>
<keyword evidence="9 11" id="KW-0472">Membrane</keyword>
<evidence type="ECO:0000256" key="10">
    <source>
        <dbReference type="ARBA" id="ARBA00023180"/>
    </source>
</evidence>
<accession>A0A0H2RFX5</accession>
<dbReference type="GO" id="GO:0015677">
    <property type="term" value="P:copper ion import"/>
    <property type="evidence" value="ECO:0007669"/>
    <property type="project" value="TreeGrafter"/>
</dbReference>
<reference evidence="13 14" key="1">
    <citation type="submission" date="2015-04" db="EMBL/GenBank/DDBJ databases">
        <title>Complete genome sequence of Schizopora paradoxa KUC8140, a cosmopolitan wood degrader in East Asia.</title>
        <authorList>
            <consortium name="DOE Joint Genome Institute"/>
            <person name="Min B."/>
            <person name="Park H."/>
            <person name="Jang Y."/>
            <person name="Kim J.-J."/>
            <person name="Kim K.H."/>
            <person name="Pangilinan J."/>
            <person name="Lipzen A."/>
            <person name="Riley R."/>
            <person name="Grigoriev I.V."/>
            <person name="Spatafora J.W."/>
            <person name="Choi I.-G."/>
        </authorList>
    </citation>
    <scope>NUCLEOTIDE SEQUENCE [LARGE SCALE GENOMIC DNA]</scope>
    <source>
        <strain evidence="13 14">KUC8140</strain>
    </source>
</reference>
<evidence type="ECO:0000256" key="11">
    <source>
        <dbReference type="SAM" id="Phobius"/>
    </source>
</evidence>
<keyword evidence="10" id="KW-0325">Glycoprotein</keyword>
<dbReference type="GO" id="GO:0000293">
    <property type="term" value="F:ferric-chelate reductase activity"/>
    <property type="evidence" value="ECO:0007669"/>
    <property type="project" value="UniProtKB-ARBA"/>
</dbReference>
<keyword evidence="14" id="KW-1185">Reference proteome</keyword>
<dbReference type="Pfam" id="PF08030">
    <property type="entry name" value="NAD_binding_6"/>
    <property type="match status" value="1"/>
</dbReference>
<dbReference type="AlphaFoldDB" id="A0A0H2RFX5"/>
<evidence type="ECO:0000256" key="6">
    <source>
        <dbReference type="ARBA" id="ARBA00022989"/>
    </source>
</evidence>
<name>A0A0H2RFX5_9AGAM</name>
<evidence type="ECO:0000313" key="13">
    <source>
        <dbReference type="EMBL" id="KLO10739.1"/>
    </source>
</evidence>
<comment type="similarity">
    <text evidence="2">Belongs to the ferric reductase (FRE) family.</text>
</comment>
<evidence type="ECO:0000256" key="1">
    <source>
        <dbReference type="ARBA" id="ARBA00004141"/>
    </source>
</evidence>
<dbReference type="GO" id="GO:0006879">
    <property type="term" value="P:intracellular iron ion homeostasis"/>
    <property type="evidence" value="ECO:0007669"/>
    <property type="project" value="TreeGrafter"/>
</dbReference>
<feature type="transmembrane region" description="Helical" evidence="11">
    <location>
        <begin position="30"/>
        <end position="51"/>
    </location>
</feature>
<dbReference type="STRING" id="27342.A0A0H2RFX5"/>
<dbReference type="InterPro" id="IPR013130">
    <property type="entry name" value="Fe3_Rdtase_TM_dom"/>
</dbReference>
<comment type="subcellular location">
    <subcellularLocation>
        <location evidence="1">Membrane</location>
        <topology evidence="1">Multi-pass membrane protein</topology>
    </subcellularLocation>
</comment>
<dbReference type="InterPro" id="IPR017927">
    <property type="entry name" value="FAD-bd_FR_type"/>
</dbReference>
<dbReference type="InterPro" id="IPR051410">
    <property type="entry name" value="Ferric/Cupric_Reductase"/>
</dbReference>
<dbReference type="SUPFAM" id="SSF52343">
    <property type="entry name" value="Ferredoxin reductase-like, C-terminal NADP-linked domain"/>
    <property type="match status" value="1"/>
</dbReference>
<sequence>MSTNVSTTPPSSAADGAIRNGREALYPQEVWWMISCTIALLISLRAISWLWNYRKIHSIRQASPTTTPANDVELQTKPPNNVNPLMKAGLSVLSLTRILAFRFSYSIGYGSRISLAEALTPAAYLAALLTWELINTRDLSGVEFSTKYWANRAGAMAASQLTFVVALAGKNNIISFLTGISYEKLHIIHRAAARSLLVLIFIHLSARKKLGFVGDDSLTIGWIRCGIAAGSALTTLVILGNRYIRSKMYEGFLIIHHFFVLIILCCLIPHAGSGGYAKFVWPALLLWGLDRLLRLSRIIYSTYLQHRTSIPTKASIEVLSSDALRVTVTLRRSKLLHWRPGQSVHLCVPVASPFWHPFEFHPFTIATIPTDVSIASKSDVEKAMHDDNMQMKFIIRARDGFTARLHHYAWDSAVNAGRGRDPRFVKAYLDGPYGAPPSVDAFQNLVCIAGGSGVSFTLPLLMDVVRRNISNPQGLLCRRVLFVWSIRDIEDLDWIASDLRKTLSSVSSSLEVEVCVFVTGTRRGIAMNSTTSVKETVEIDTKNLLTLEKNAADRVEEAQTSDSEHATKFSGGDADALLRDRTVSVSSGRAQVTEILAEESRRSEGSSMLVCVSGPTSLATSVRSALCKSSIAGVGAAMRGTNVSLHVEGFAVA</sequence>
<dbReference type="PANTHER" id="PTHR32361">
    <property type="entry name" value="FERRIC/CUPRIC REDUCTASE TRANSMEMBRANE COMPONENT"/>
    <property type="match status" value="1"/>
</dbReference>
<evidence type="ECO:0000256" key="8">
    <source>
        <dbReference type="ARBA" id="ARBA00023065"/>
    </source>
</evidence>
<keyword evidence="5" id="KW-0249">Electron transport</keyword>
<dbReference type="Pfam" id="PF01794">
    <property type="entry name" value="Ferric_reduct"/>
    <property type="match status" value="1"/>
</dbReference>
<keyword evidence="8" id="KW-0406">Ion transport</keyword>
<proteinExistence type="inferred from homology"/>
<dbReference type="GO" id="GO:0005886">
    <property type="term" value="C:plasma membrane"/>
    <property type="evidence" value="ECO:0007669"/>
    <property type="project" value="TreeGrafter"/>
</dbReference>
<evidence type="ECO:0000256" key="2">
    <source>
        <dbReference type="ARBA" id="ARBA00006278"/>
    </source>
</evidence>
<evidence type="ECO:0000256" key="5">
    <source>
        <dbReference type="ARBA" id="ARBA00022982"/>
    </source>
</evidence>
<dbReference type="GO" id="GO:0006826">
    <property type="term" value="P:iron ion transport"/>
    <property type="evidence" value="ECO:0007669"/>
    <property type="project" value="TreeGrafter"/>
</dbReference>
<evidence type="ECO:0000256" key="7">
    <source>
        <dbReference type="ARBA" id="ARBA00023002"/>
    </source>
</evidence>
<evidence type="ECO:0000256" key="4">
    <source>
        <dbReference type="ARBA" id="ARBA00022692"/>
    </source>
</evidence>
<dbReference type="Proteomes" id="UP000053477">
    <property type="component" value="Unassembled WGS sequence"/>
</dbReference>
<evidence type="ECO:0000256" key="9">
    <source>
        <dbReference type="ARBA" id="ARBA00023136"/>
    </source>
</evidence>
<dbReference type="InterPro" id="IPR013121">
    <property type="entry name" value="Fe_red_NAD-bd_6"/>
</dbReference>
<keyword evidence="6 11" id="KW-1133">Transmembrane helix</keyword>
<keyword evidence="3" id="KW-0813">Transport</keyword>
<evidence type="ECO:0000259" key="12">
    <source>
        <dbReference type="PROSITE" id="PS51384"/>
    </source>
</evidence>
<dbReference type="InterPro" id="IPR039261">
    <property type="entry name" value="FNR_nucleotide-bd"/>
</dbReference>
<keyword evidence="4 11" id="KW-0812">Transmembrane</keyword>
<dbReference type="InterPro" id="IPR013112">
    <property type="entry name" value="FAD-bd_8"/>
</dbReference>
<evidence type="ECO:0000313" key="14">
    <source>
        <dbReference type="Proteomes" id="UP000053477"/>
    </source>
</evidence>